<organism evidence="1 2">
    <name type="scientific">Haliangium ochraceum (strain DSM 14365 / JCM 11303 / SMP-2)</name>
    <dbReference type="NCBI Taxonomy" id="502025"/>
    <lineage>
        <taxon>Bacteria</taxon>
        <taxon>Pseudomonadati</taxon>
        <taxon>Myxococcota</taxon>
        <taxon>Polyangia</taxon>
        <taxon>Haliangiales</taxon>
        <taxon>Kofleriaceae</taxon>
        <taxon>Haliangium</taxon>
    </lineage>
</organism>
<gene>
    <name evidence="1" type="ordered locus">Hoch_3050</name>
</gene>
<dbReference type="HOGENOM" id="CLU_506027_0_0_7"/>
<dbReference type="AlphaFoldDB" id="D0LR48"/>
<dbReference type="eggNOG" id="COG3519">
    <property type="taxonomic scope" value="Bacteria"/>
</dbReference>
<reference evidence="1 2" key="1">
    <citation type="journal article" date="2010" name="Stand. Genomic Sci.">
        <title>Complete genome sequence of Haliangium ochraceum type strain (SMP-2).</title>
        <authorList>
            <consortium name="US DOE Joint Genome Institute (JGI-PGF)"/>
            <person name="Ivanova N."/>
            <person name="Daum C."/>
            <person name="Lang E."/>
            <person name="Abt B."/>
            <person name="Kopitz M."/>
            <person name="Saunders E."/>
            <person name="Lapidus A."/>
            <person name="Lucas S."/>
            <person name="Glavina Del Rio T."/>
            <person name="Nolan M."/>
            <person name="Tice H."/>
            <person name="Copeland A."/>
            <person name="Cheng J.F."/>
            <person name="Chen F."/>
            <person name="Bruce D."/>
            <person name="Goodwin L."/>
            <person name="Pitluck S."/>
            <person name="Mavromatis K."/>
            <person name="Pati A."/>
            <person name="Mikhailova N."/>
            <person name="Chen A."/>
            <person name="Palaniappan K."/>
            <person name="Land M."/>
            <person name="Hauser L."/>
            <person name="Chang Y.J."/>
            <person name="Jeffries C.D."/>
            <person name="Detter J.C."/>
            <person name="Brettin T."/>
            <person name="Rohde M."/>
            <person name="Goker M."/>
            <person name="Bristow J."/>
            <person name="Markowitz V."/>
            <person name="Eisen J.A."/>
            <person name="Hugenholtz P."/>
            <person name="Kyrpides N.C."/>
            <person name="Klenk H.P."/>
        </authorList>
    </citation>
    <scope>NUCLEOTIDE SEQUENCE [LARGE SCALE GENOMIC DNA]</scope>
    <source>
        <strain evidence="2">DSM 14365 / CIP 107738 / JCM 11303 / AJ 13395 / SMP-2</strain>
    </source>
</reference>
<evidence type="ECO:0000313" key="1">
    <source>
        <dbReference type="EMBL" id="ACY15556.1"/>
    </source>
</evidence>
<sequence length="538" mass="60257">MDDAFYRDFLTELSSLDDFLRRRSGDDELVAHTDPDVRRLLEAMAFFAARTRQAARDEVRGGVQRLARGFLDNLLWPQPARALIQAVAGDRLTEAAELPRHTPVRVRTPGGALGVFRTMRPLTLLPVACERVHVSPLPGSGRRVALALRNRGVLRERTLPLSFTIDYLGDYLSSLRFHYGLREHLQAATVFFDDEPAADARGLPCAVRYGVQIAADEPVDALERIRSFFHFPSQELGFEVELPAPQRPWRRAWLCLDLGADWPEDLVPNQDVFRLFTVPIENLRAGAAEPILADGTRSRYELASPAPFSDMALHSVRGVFQETEAGYEPLLPVHLSHDGPAYELDLGEDGRATGLRLRLPQAFETPRKVSVEALWTQPGFAASAEGRLDVELQTRRIEGVRWQLRGRVTPPRESPLWHDAFDMLHVLSLRSKRTLTRGELLHLMRVLGADEDCAHGELAPLIGAIDAREVPAQGREGGGVKQVYRVALRQVAPELRGLVFDFVARMWMLLDAWSANALELELAPARKAGRLLTEGRWS</sequence>
<dbReference type="PANTHER" id="PTHR35370">
    <property type="entry name" value="CYTOPLASMIC PROTEIN-RELATED-RELATED"/>
    <property type="match status" value="1"/>
</dbReference>
<dbReference type="Proteomes" id="UP000001880">
    <property type="component" value="Chromosome"/>
</dbReference>
<name>D0LR48_HALO1</name>
<dbReference type="PANTHER" id="PTHR35370:SF1">
    <property type="entry name" value="TYPE VI SECRETION SYSTEM COMPONENT TSSF1"/>
    <property type="match status" value="1"/>
</dbReference>
<proteinExistence type="predicted"/>
<dbReference type="InterPro" id="IPR010272">
    <property type="entry name" value="T6SS_TssF"/>
</dbReference>
<keyword evidence="2" id="KW-1185">Reference proteome</keyword>
<protein>
    <recommendedName>
        <fullName evidence="3">Type VI secretion protein, VC_A0110 family</fullName>
    </recommendedName>
</protein>
<dbReference type="Pfam" id="PF05947">
    <property type="entry name" value="T6SS_TssF"/>
    <property type="match status" value="1"/>
</dbReference>
<dbReference type="KEGG" id="hoh:Hoch_3050"/>
<accession>D0LR48</accession>
<evidence type="ECO:0008006" key="3">
    <source>
        <dbReference type="Google" id="ProtNLM"/>
    </source>
</evidence>
<evidence type="ECO:0000313" key="2">
    <source>
        <dbReference type="Proteomes" id="UP000001880"/>
    </source>
</evidence>
<dbReference type="RefSeq" id="WP_012828156.1">
    <property type="nucleotide sequence ID" value="NC_013440.1"/>
</dbReference>
<dbReference type="EMBL" id="CP001804">
    <property type="protein sequence ID" value="ACY15556.1"/>
    <property type="molecule type" value="Genomic_DNA"/>
</dbReference>
<dbReference type="STRING" id="502025.Hoch_3050"/>